<dbReference type="Proteomes" id="UP001338137">
    <property type="component" value="Unassembled WGS sequence"/>
</dbReference>
<dbReference type="InterPro" id="IPR036582">
    <property type="entry name" value="Mao_N_sf"/>
</dbReference>
<feature type="domain" description="Copper amine oxidase-like N-terminal" evidence="1">
    <location>
        <begin position="32"/>
        <end position="105"/>
    </location>
</feature>
<dbReference type="SUPFAM" id="SSF55383">
    <property type="entry name" value="Copper amine oxidase, domain N"/>
    <property type="match status" value="1"/>
</dbReference>
<gene>
    <name evidence="2" type="ORF">P4I72_19400</name>
</gene>
<proteinExistence type="predicted"/>
<dbReference type="Pfam" id="PF07833">
    <property type="entry name" value="Cu_amine_oxidN1"/>
    <property type="match status" value="1"/>
</dbReference>
<dbReference type="Gene3D" id="3.30.457.10">
    <property type="entry name" value="Copper amine oxidase-like, N-terminal domain"/>
    <property type="match status" value="1"/>
</dbReference>
<evidence type="ECO:0000313" key="2">
    <source>
        <dbReference type="EMBL" id="MEC0229297.1"/>
    </source>
</evidence>
<evidence type="ECO:0000259" key="1">
    <source>
        <dbReference type="Pfam" id="PF07833"/>
    </source>
</evidence>
<protein>
    <submittedName>
        <fullName evidence="2">Stalk domain-containing protein</fullName>
    </submittedName>
</protein>
<accession>A0ABU6G542</accession>
<evidence type="ECO:0000313" key="3">
    <source>
        <dbReference type="Proteomes" id="UP001338137"/>
    </source>
</evidence>
<sequence>MNKKLVALCMAVVLIFGVGIGAYAATDIRLFVHGKQVNADIQIINGSSYVPLRTVSEALGADVRWDESKRTINIKNTKTYEVETTIWSGSLLMKISKITLDTAYENSKTKNPINAIIFDVSIENTTYSTLEWSPTKGSIRLNYDNFIEISNPVNYSDDLNGSFSLQTVKKGKIIVPVNMNLDDIKTIDFVLEGSTDGSTYNPVQAMPIKLK</sequence>
<reference evidence="2 3" key="1">
    <citation type="submission" date="2023-03" db="EMBL/GenBank/DDBJ databases">
        <title>Bacillus Genome Sequencing.</title>
        <authorList>
            <person name="Dunlap C."/>
        </authorList>
    </citation>
    <scope>NUCLEOTIDE SEQUENCE [LARGE SCALE GENOMIC DNA]</scope>
    <source>
        <strain evidence="2 3">BD-533</strain>
    </source>
</reference>
<comment type="caution">
    <text evidence="2">The sequence shown here is derived from an EMBL/GenBank/DDBJ whole genome shotgun (WGS) entry which is preliminary data.</text>
</comment>
<dbReference type="RefSeq" id="WP_326073380.1">
    <property type="nucleotide sequence ID" value="NZ_JARLKY010000049.1"/>
</dbReference>
<dbReference type="InterPro" id="IPR012854">
    <property type="entry name" value="Cu_amine_oxidase-like_N"/>
</dbReference>
<organism evidence="2 3">
    <name type="scientific">Paenibacillus alba</name>
    <dbReference type="NCBI Taxonomy" id="1197127"/>
    <lineage>
        <taxon>Bacteria</taxon>
        <taxon>Bacillati</taxon>
        <taxon>Bacillota</taxon>
        <taxon>Bacilli</taxon>
        <taxon>Bacillales</taxon>
        <taxon>Paenibacillaceae</taxon>
        <taxon>Paenibacillus</taxon>
    </lineage>
</organism>
<name>A0ABU6G542_9BACL</name>
<keyword evidence="3" id="KW-1185">Reference proteome</keyword>
<dbReference type="EMBL" id="JARLKY010000049">
    <property type="protein sequence ID" value="MEC0229297.1"/>
    <property type="molecule type" value="Genomic_DNA"/>
</dbReference>